<feature type="region of interest" description="Disordered" evidence="5">
    <location>
        <begin position="1"/>
        <end position="24"/>
    </location>
</feature>
<dbReference type="InterPro" id="IPR008393">
    <property type="entry name" value="Adenovirus_late_L2_mu_core"/>
</dbReference>
<keyword evidence="6" id="KW-0472">Membrane</keyword>
<evidence type="ECO:0000313" key="7">
    <source>
        <dbReference type="EMBL" id="WPS63617.1"/>
    </source>
</evidence>
<evidence type="ECO:0000256" key="4">
    <source>
        <dbReference type="ARBA" id="ARBA00023125"/>
    </source>
</evidence>
<dbReference type="Pfam" id="PF05829">
    <property type="entry name" value="Adeno_PX"/>
    <property type="match status" value="1"/>
</dbReference>
<protein>
    <submittedName>
        <fullName evidence="7">PX</fullName>
    </submittedName>
</protein>
<keyword evidence="4" id="KW-0238">DNA-binding</keyword>
<keyword evidence="2" id="KW-0946">Virion</keyword>
<reference evidence="8" key="1">
    <citation type="submission" date="2024-05" db="EMBL/GenBank/DDBJ databases">
        <authorList>
            <person name="Karamendin K."/>
            <person name="Kydyrmanov A."/>
            <person name="Kasymbekov Y."/>
            <person name="Nuralibekov S."/>
            <person name="Sabyrzhan T."/>
            <person name="Khan Y."/>
        </authorList>
    </citation>
    <scope>NUCLEOTIDE SEQUENCE [LARGE SCALE GENOMIC DNA]</scope>
</reference>
<keyword evidence="6" id="KW-1133">Transmembrane helix</keyword>
<feature type="compositionally biased region" description="Basic residues" evidence="5">
    <location>
        <begin position="12"/>
        <end position="22"/>
    </location>
</feature>
<dbReference type="EMBL" id="OR529407">
    <property type="protein sequence ID" value="WPS63617.1"/>
    <property type="molecule type" value="Genomic_DNA"/>
</dbReference>
<accession>A0ABZ0T4F7</accession>
<comment type="subcellular location">
    <subcellularLocation>
        <location evidence="1">Virion</location>
    </subcellularLocation>
</comment>
<evidence type="ECO:0000313" key="8">
    <source>
        <dbReference type="Proteomes" id="UP001327288"/>
    </source>
</evidence>
<organism evidence="7 8">
    <name type="scientific">Aviadenovirus sp</name>
    <dbReference type="NCBI Taxonomy" id="2217649"/>
    <lineage>
        <taxon>Viruses</taxon>
        <taxon>Varidnaviria</taxon>
        <taxon>Bamfordvirae</taxon>
        <taxon>Preplasmiviricota</taxon>
        <taxon>Polisuviricotina</taxon>
        <taxon>Pharingeaviricetes</taxon>
        <taxon>Rowavirales</taxon>
        <taxon>Adenoviridae</taxon>
        <taxon>Aviadenovirus</taxon>
    </lineage>
</organism>
<evidence type="ECO:0000256" key="3">
    <source>
        <dbReference type="ARBA" id="ARBA00022921"/>
    </source>
</evidence>
<evidence type="ECO:0000256" key="5">
    <source>
        <dbReference type="SAM" id="MobiDB-lite"/>
    </source>
</evidence>
<evidence type="ECO:0000256" key="6">
    <source>
        <dbReference type="SAM" id="Phobius"/>
    </source>
</evidence>
<sequence>MPSVVLTGGASRRSKVKRKRRSGSTLVTFPKLPRASKRSRVSVAIRPPPTASASERAALQNIAQRLQRGNFTAWRSAAHTAAATGSPVTATDSATGTTVHAVPIAGSGVRSRRKTPKRSRRKTLRGGILPALIPIIAAAIGAIPGIAGTAVGIAQLKEQQRQFNEMYKK</sequence>
<dbReference type="Proteomes" id="UP001327288">
    <property type="component" value="Segment"/>
</dbReference>
<keyword evidence="8" id="KW-1185">Reference proteome</keyword>
<evidence type="ECO:0000256" key="2">
    <source>
        <dbReference type="ARBA" id="ARBA00022844"/>
    </source>
</evidence>
<proteinExistence type="predicted"/>
<keyword evidence="3" id="KW-0426">Late protein</keyword>
<evidence type="ECO:0000256" key="1">
    <source>
        <dbReference type="ARBA" id="ARBA00004328"/>
    </source>
</evidence>
<name>A0ABZ0T4F7_9ADEN</name>
<keyword evidence="6" id="KW-0812">Transmembrane</keyword>
<feature type="transmembrane region" description="Helical" evidence="6">
    <location>
        <begin position="127"/>
        <end position="154"/>
    </location>
</feature>